<sequence>MSPYIAGPAPDRQSLVEAENLRWRDRKRYLWPLGLLIPLSPFISWILVDNLRLGLFWATGAWLLVIVIPII</sequence>
<feature type="transmembrane region" description="Helical" evidence="1">
    <location>
        <begin position="54"/>
        <end position="70"/>
    </location>
</feature>
<comment type="caution">
    <text evidence="2">The sequence shown here is derived from an EMBL/GenBank/DDBJ whole genome shotgun (WGS) entry which is preliminary data.</text>
</comment>
<feature type="non-terminal residue" evidence="2">
    <location>
        <position position="71"/>
    </location>
</feature>
<reference evidence="2" key="1">
    <citation type="submission" date="2023-02" db="EMBL/GenBank/DDBJ databases">
        <title>A novel hydrolase synthesized by Rhodococcus erythropolis HQ is responsible for the detoxification of Zearalenone.</title>
        <authorList>
            <person name="Hu J."/>
            <person name="Xu J."/>
        </authorList>
    </citation>
    <scope>NUCLEOTIDE SEQUENCE</scope>
    <source>
        <strain evidence="2">HQ</strain>
    </source>
</reference>
<dbReference type="AlphaFoldDB" id="A0AAW6LQ11"/>
<protein>
    <recommendedName>
        <fullName evidence="4">Alkane 1-monooxygenase</fullName>
    </recommendedName>
</protein>
<name>A0AAW6LQ11_RHOSG</name>
<keyword evidence="1" id="KW-0472">Membrane</keyword>
<keyword evidence="1" id="KW-0812">Transmembrane</keyword>
<proteinExistence type="predicted"/>
<evidence type="ECO:0008006" key="4">
    <source>
        <dbReference type="Google" id="ProtNLM"/>
    </source>
</evidence>
<keyword evidence="1" id="KW-1133">Transmembrane helix</keyword>
<organism evidence="2 3">
    <name type="scientific">Rhodococcus qingshengii</name>
    <dbReference type="NCBI Taxonomy" id="334542"/>
    <lineage>
        <taxon>Bacteria</taxon>
        <taxon>Bacillati</taxon>
        <taxon>Actinomycetota</taxon>
        <taxon>Actinomycetes</taxon>
        <taxon>Mycobacteriales</taxon>
        <taxon>Nocardiaceae</taxon>
        <taxon>Rhodococcus</taxon>
        <taxon>Rhodococcus erythropolis group</taxon>
    </lineage>
</organism>
<feature type="transmembrane region" description="Helical" evidence="1">
    <location>
        <begin position="29"/>
        <end position="48"/>
    </location>
</feature>
<evidence type="ECO:0000256" key="1">
    <source>
        <dbReference type="SAM" id="Phobius"/>
    </source>
</evidence>
<accession>A0AAW6LQ11</accession>
<dbReference type="Proteomes" id="UP001217325">
    <property type="component" value="Unassembled WGS sequence"/>
</dbReference>
<gene>
    <name evidence="2" type="ORF">PXH69_32665</name>
</gene>
<evidence type="ECO:0000313" key="2">
    <source>
        <dbReference type="EMBL" id="MDE8649727.1"/>
    </source>
</evidence>
<dbReference type="EMBL" id="JARDXE010000031">
    <property type="protein sequence ID" value="MDE8649727.1"/>
    <property type="molecule type" value="Genomic_DNA"/>
</dbReference>
<evidence type="ECO:0000313" key="3">
    <source>
        <dbReference type="Proteomes" id="UP001217325"/>
    </source>
</evidence>